<gene>
    <name evidence="3" type="ORF">SAMN05421788_11558</name>
</gene>
<dbReference type="RefSeq" id="WP_076382624.1">
    <property type="nucleotide sequence ID" value="NZ_AP017422.1"/>
</dbReference>
<evidence type="ECO:0000313" key="4">
    <source>
        <dbReference type="Proteomes" id="UP000186917"/>
    </source>
</evidence>
<dbReference type="OrthoDB" id="9814383at2"/>
<dbReference type="CDD" id="cd09604">
    <property type="entry name" value="M1_APN_like"/>
    <property type="match status" value="1"/>
</dbReference>
<name>A0A173MC93_9BACT</name>
<reference evidence="4" key="1">
    <citation type="submission" date="2017-01" db="EMBL/GenBank/DDBJ databases">
        <authorList>
            <person name="Varghese N."/>
            <person name="Submissions S."/>
        </authorList>
    </citation>
    <scope>NUCLEOTIDE SEQUENCE [LARGE SCALE GENOMIC DNA]</scope>
    <source>
        <strain evidence="4">DSM 21054</strain>
    </source>
</reference>
<dbReference type="GO" id="GO:0008270">
    <property type="term" value="F:zinc ion binding"/>
    <property type="evidence" value="ECO:0007669"/>
    <property type="project" value="InterPro"/>
</dbReference>
<dbReference type="InterPro" id="IPR027268">
    <property type="entry name" value="Peptidase_M4/M1_CTD_sf"/>
</dbReference>
<feature type="chain" id="PRO_5030022735" description="Peptidase M1 membrane alanine aminopeptidase domain-containing protein" evidence="1">
    <location>
        <begin position="20"/>
        <end position="614"/>
    </location>
</feature>
<accession>A0A173MC93</accession>
<feature type="signal peptide" evidence="1">
    <location>
        <begin position="1"/>
        <end position="19"/>
    </location>
</feature>
<dbReference type="KEGG" id="fln:FLA_1106"/>
<feature type="domain" description="Peptidase M1 membrane alanine aminopeptidase" evidence="2">
    <location>
        <begin position="367"/>
        <end position="519"/>
    </location>
</feature>
<sequence length="614" mass="69722">MKIVTLVIIISLACGNLHAQLPVPLNIQKTYTQGTRSASGQPGTKYWQNRADYRIDVQFNPATRIITGKEEIAYVNNSPDTLQRLLFKLYPNYYQQGSARDSRILPADATEGVEIKQLKVNGEDKKFRIDGTNMSLGINRCKPKDTLHVAVQFSYTLNKHSHMRTGEVDSGSCFVAYFFPRIAVYDDIDGWNKIAYTGTEEFYNDFCHFNASVTVPAQYVVWATGNLQNSAEVLSPVIKQRLDKAEISNDIITVIDSADIKAGSITPAHENTWKFEADDVTDFVFATSNHYMWHSTSLVVDAATQRRTRVDVAFNPIHADFFEVIDYARQTVDAMSYRFPKWPFPYPHETIFDGLDQMEYPMMVNDNPVKDKASCIELTDHEIFHTMFPFYMGINETKYGWMDEGWATIGEWLISPMIDTANKDDYGIGAYSSLGGTESDVPIAQLSTQNDETSYFLNAYAKPAMAYLYVKEMLGDSLFLKGLHYYIQQWHGKHPMPFDFFNCMNTGSGKDLNWFWKRWFFDNGYADITLQKLTQKNKQATITVKNTGGKPVPVVATVTYADGSTWVVRKTIACWEKDSVTTLSFPAVKKVAKVVLGDLHVSDYNKADNEWVQP</sequence>
<evidence type="ECO:0000259" key="2">
    <source>
        <dbReference type="Pfam" id="PF01433"/>
    </source>
</evidence>
<dbReference type="Gene3D" id="1.10.390.10">
    <property type="entry name" value="Neutral Protease Domain 2"/>
    <property type="match status" value="1"/>
</dbReference>
<evidence type="ECO:0000256" key="1">
    <source>
        <dbReference type="SAM" id="SignalP"/>
    </source>
</evidence>
<keyword evidence="1" id="KW-0732">Signal</keyword>
<dbReference type="Proteomes" id="UP000186917">
    <property type="component" value="Unassembled WGS sequence"/>
</dbReference>
<evidence type="ECO:0000313" key="3">
    <source>
        <dbReference type="EMBL" id="SIT34232.1"/>
    </source>
</evidence>
<dbReference type="STRING" id="477680.SAMN05421788_11558"/>
<dbReference type="Pfam" id="PF01433">
    <property type="entry name" value="Peptidase_M1"/>
    <property type="match status" value="1"/>
</dbReference>
<dbReference type="EMBL" id="FTOR01000015">
    <property type="protein sequence ID" value="SIT34232.1"/>
    <property type="molecule type" value="Genomic_DNA"/>
</dbReference>
<proteinExistence type="predicted"/>
<dbReference type="AlphaFoldDB" id="A0A173MC93"/>
<keyword evidence="4" id="KW-1185">Reference proteome</keyword>
<dbReference type="GO" id="GO:0008237">
    <property type="term" value="F:metallopeptidase activity"/>
    <property type="evidence" value="ECO:0007669"/>
    <property type="project" value="InterPro"/>
</dbReference>
<dbReference type="SUPFAM" id="SSF55486">
    <property type="entry name" value="Metalloproteases ('zincins'), catalytic domain"/>
    <property type="match status" value="1"/>
</dbReference>
<organism evidence="3 4">
    <name type="scientific">Filimonas lacunae</name>
    <dbReference type="NCBI Taxonomy" id="477680"/>
    <lineage>
        <taxon>Bacteria</taxon>
        <taxon>Pseudomonadati</taxon>
        <taxon>Bacteroidota</taxon>
        <taxon>Chitinophagia</taxon>
        <taxon>Chitinophagales</taxon>
        <taxon>Chitinophagaceae</taxon>
        <taxon>Filimonas</taxon>
    </lineage>
</organism>
<protein>
    <recommendedName>
        <fullName evidence="2">Peptidase M1 membrane alanine aminopeptidase domain-containing protein</fullName>
    </recommendedName>
</protein>
<dbReference type="InterPro" id="IPR014782">
    <property type="entry name" value="Peptidase_M1_dom"/>
</dbReference>